<dbReference type="RefSeq" id="WP_279450119.1">
    <property type="nucleotide sequence ID" value="NZ_CP122379.1"/>
</dbReference>
<keyword evidence="1" id="KW-0732">Signal</keyword>
<sequence>MKNRLLIILFGLLFCIPNVNAQNDNLEPVESIFDDYDFQFEYYSLIRKVLMNGMSDYPEVRFLIIPSFSVEEVVAIEKENEKYFIVHHKMSKSIWYTDKNKEKIKVKKKKVEISESDMKLYKELFKKAITHRKYPDKEIMGLDGVNYYFSVADRPLKTGTVWSPKSGSKMDRLKEVGYSLISLANDTKEDEKVELKTELIERIKKLTTEIK</sequence>
<proteinExistence type="predicted"/>
<accession>A0ABY8KX81</accession>
<evidence type="ECO:0008006" key="4">
    <source>
        <dbReference type="Google" id="ProtNLM"/>
    </source>
</evidence>
<name>A0ABY8KX81_9FLAO</name>
<feature type="chain" id="PRO_5046644558" description="DUF4136 domain-containing protein" evidence="1">
    <location>
        <begin position="22"/>
        <end position="211"/>
    </location>
</feature>
<keyword evidence="3" id="KW-1185">Reference proteome</keyword>
<protein>
    <recommendedName>
        <fullName evidence="4">DUF4136 domain-containing protein</fullName>
    </recommendedName>
</protein>
<feature type="signal peptide" evidence="1">
    <location>
        <begin position="1"/>
        <end position="21"/>
    </location>
</feature>
<dbReference type="EMBL" id="CP122379">
    <property type="protein sequence ID" value="WGF93989.1"/>
    <property type="molecule type" value="Genomic_DNA"/>
</dbReference>
<evidence type="ECO:0000313" key="2">
    <source>
        <dbReference type="EMBL" id="WGF93989.1"/>
    </source>
</evidence>
<reference evidence="2 3" key="1">
    <citation type="submission" date="2023-04" db="EMBL/GenBank/DDBJ databases">
        <title>Taxonomic identification of the Arctic strain Aequorivita sp. nov. and transcriptomic analysis in response to temperature stress.</title>
        <authorList>
            <person name="Liu W."/>
            <person name="Cong B."/>
            <person name="Lin J."/>
        </authorList>
    </citation>
    <scope>NUCLEOTIDE SEQUENCE [LARGE SCALE GENOMIC DNA]</scope>
    <source>
        <strain evidence="2 3">Ant34-E75</strain>
    </source>
</reference>
<dbReference type="Proteomes" id="UP001238523">
    <property type="component" value="Chromosome"/>
</dbReference>
<evidence type="ECO:0000313" key="3">
    <source>
        <dbReference type="Proteomes" id="UP001238523"/>
    </source>
</evidence>
<organism evidence="2 3">
    <name type="scientific">Aequorivita marisscotiae</name>
    <dbReference type="NCBI Taxonomy" id="3040348"/>
    <lineage>
        <taxon>Bacteria</taxon>
        <taxon>Pseudomonadati</taxon>
        <taxon>Bacteroidota</taxon>
        <taxon>Flavobacteriia</taxon>
        <taxon>Flavobacteriales</taxon>
        <taxon>Flavobacteriaceae</taxon>
        <taxon>Aequorivita</taxon>
    </lineage>
</organism>
<gene>
    <name evidence="2" type="ORF">QCQ61_07305</name>
</gene>
<evidence type="ECO:0000256" key="1">
    <source>
        <dbReference type="SAM" id="SignalP"/>
    </source>
</evidence>